<dbReference type="InterPro" id="IPR015797">
    <property type="entry name" value="NUDIX_hydrolase-like_dom_sf"/>
</dbReference>
<reference evidence="1 2" key="1">
    <citation type="submission" date="2024-02" db="EMBL/GenBank/DDBJ databases">
        <authorList>
            <person name="Grouzdev D."/>
        </authorList>
    </citation>
    <scope>NUCLEOTIDE SEQUENCE [LARGE SCALE GENOMIC DNA]</scope>
    <source>
        <strain evidence="1 2">9N</strain>
    </source>
</reference>
<dbReference type="EC" id="3.6.-.-" evidence="1"/>
<dbReference type="EMBL" id="JAZHYN010000023">
    <property type="protein sequence ID" value="MEF3366723.1"/>
    <property type="molecule type" value="Genomic_DNA"/>
</dbReference>
<keyword evidence="1" id="KW-0378">Hydrolase</keyword>
<proteinExistence type="predicted"/>
<comment type="caution">
    <text evidence="1">The sequence shown here is derived from an EMBL/GenBank/DDBJ whole genome shotgun (WGS) entry which is preliminary data.</text>
</comment>
<dbReference type="RefSeq" id="WP_332081744.1">
    <property type="nucleotide sequence ID" value="NZ_JAZHYN010000023.1"/>
</dbReference>
<accession>A0ABU7XH75</accession>
<dbReference type="Proteomes" id="UP001350748">
    <property type="component" value="Unassembled WGS sequence"/>
</dbReference>
<dbReference type="Gene3D" id="3.90.79.10">
    <property type="entry name" value="Nucleoside Triphosphate Pyrophosphohydrolase"/>
    <property type="match status" value="1"/>
</dbReference>
<evidence type="ECO:0000313" key="2">
    <source>
        <dbReference type="Proteomes" id="UP001350748"/>
    </source>
</evidence>
<keyword evidence="2" id="KW-1185">Reference proteome</keyword>
<gene>
    <name evidence="1" type="ORF">V3H18_09280</name>
</gene>
<dbReference type="GO" id="GO:0016787">
    <property type="term" value="F:hydrolase activity"/>
    <property type="evidence" value="ECO:0007669"/>
    <property type="project" value="UniProtKB-KW"/>
</dbReference>
<name>A0ABU7XH75_9HYPH</name>
<dbReference type="CDD" id="cd02883">
    <property type="entry name" value="NUDIX_Hydrolase"/>
    <property type="match status" value="1"/>
</dbReference>
<evidence type="ECO:0000313" key="1">
    <source>
        <dbReference type="EMBL" id="MEF3366723.1"/>
    </source>
</evidence>
<dbReference type="SUPFAM" id="SSF55811">
    <property type="entry name" value="Nudix"/>
    <property type="match status" value="1"/>
</dbReference>
<protein>
    <submittedName>
        <fullName evidence="1">NUDIX hydrolase</fullName>
        <ecNumber evidence="1">3.6.-.-</ecNumber>
    </submittedName>
</protein>
<sequence length="241" mass="26397">MTTQVLAVDRLDAHIVEHRWAFAAARAQEIDRHWEARRRANPALYDGAVLLGRRVELLNEAGGARVLRMELFETRFSRFLAWRDFGWPDETVYNCFAMPAVRSSDGAYLLGEMGAAHSAAGQLYFPGGTPDPSDILAGGRVDLEGNLIRELAEETGLAAHEGRAAPEWSVVVDRRRVACIKRFDWEAPAAALLARVRSFLAAEQAPELADAHMIGEPAALADSRLPAFMVAYLAEALAGAD</sequence>
<organism evidence="1 2">
    <name type="scientific">Methylocystis borbori</name>
    <dbReference type="NCBI Taxonomy" id="3118750"/>
    <lineage>
        <taxon>Bacteria</taxon>
        <taxon>Pseudomonadati</taxon>
        <taxon>Pseudomonadota</taxon>
        <taxon>Alphaproteobacteria</taxon>
        <taxon>Hyphomicrobiales</taxon>
        <taxon>Methylocystaceae</taxon>
        <taxon>Methylocystis</taxon>
    </lineage>
</organism>